<feature type="transmembrane region" description="Helical" evidence="6">
    <location>
        <begin position="145"/>
        <end position="167"/>
    </location>
</feature>
<protein>
    <recommendedName>
        <fullName evidence="6">Na(+)/H(+) antiporter NhaA</fullName>
    </recommendedName>
    <alternativeName>
        <fullName evidence="6">Sodium/proton antiporter NhaA</fullName>
    </alternativeName>
</protein>
<dbReference type="NCBIfam" id="TIGR00773">
    <property type="entry name" value="NhaA"/>
    <property type="match status" value="1"/>
</dbReference>
<feature type="transmembrane region" description="Helical" evidence="6">
    <location>
        <begin position="53"/>
        <end position="71"/>
    </location>
</feature>
<keyword evidence="3 6" id="KW-0812">Transmembrane</keyword>
<dbReference type="HAMAP" id="MF_01844">
    <property type="entry name" value="NhaA"/>
    <property type="match status" value="1"/>
</dbReference>
<dbReference type="EMBL" id="JBBYHT010000007">
    <property type="protein sequence ID" value="MEL1248833.1"/>
    <property type="molecule type" value="Genomic_DNA"/>
</dbReference>
<comment type="subcellular location">
    <subcellularLocation>
        <location evidence="1">Cell inner membrane</location>
        <topology evidence="1">Multi-pass membrane protein</topology>
    </subcellularLocation>
    <subcellularLocation>
        <location evidence="6">Cell membrane</location>
        <topology evidence="6">Multi-pass membrane protein</topology>
    </subcellularLocation>
</comment>
<feature type="transmembrane region" description="Helical" evidence="6">
    <location>
        <begin position="119"/>
        <end position="138"/>
    </location>
</feature>
<dbReference type="PANTHER" id="PTHR30341">
    <property type="entry name" value="SODIUM ION/PROTON ANTIPORTER NHAA-RELATED"/>
    <property type="match status" value="1"/>
</dbReference>
<feature type="transmembrane region" description="Helical" evidence="6">
    <location>
        <begin position="202"/>
        <end position="232"/>
    </location>
</feature>
<feature type="transmembrane region" description="Helical" evidence="6">
    <location>
        <begin position="355"/>
        <end position="375"/>
    </location>
</feature>
<feature type="transmembrane region" description="Helical" evidence="6">
    <location>
        <begin position="283"/>
        <end position="305"/>
    </location>
</feature>
<comment type="caution">
    <text evidence="7">The sequence shown here is derived from an EMBL/GenBank/DDBJ whole genome shotgun (WGS) entry which is preliminary data.</text>
</comment>
<keyword evidence="6" id="KW-0813">Transport</keyword>
<keyword evidence="6" id="KW-0915">Sodium</keyword>
<comment type="catalytic activity">
    <reaction evidence="6">
        <text>Na(+)(in) + 2 H(+)(out) = Na(+)(out) + 2 H(+)(in)</text>
        <dbReference type="Rhea" id="RHEA:29251"/>
        <dbReference type="ChEBI" id="CHEBI:15378"/>
        <dbReference type="ChEBI" id="CHEBI:29101"/>
    </reaction>
</comment>
<evidence type="ECO:0000313" key="8">
    <source>
        <dbReference type="Proteomes" id="UP001393056"/>
    </source>
</evidence>
<evidence type="ECO:0000256" key="3">
    <source>
        <dbReference type="ARBA" id="ARBA00022692"/>
    </source>
</evidence>
<dbReference type="RefSeq" id="WP_341683697.1">
    <property type="nucleotide sequence ID" value="NZ_JBBYHT010000007.1"/>
</dbReference>
<keyword evidence="6" id="KW-0050">Antiport</keyword>
<feature type="transmembrane region" description="Helical" evidence="6">
    <location>
        <begin position="320"/>
        <end position="343"/>
    </location>
</feature>
<keyword evidence="6" id="KW-0739">Sodium transport</keyword>
<sequence length="382" mass="41748">MKATQLYKDFFESEKSGGLVLIAFTLISLFIANSDFGNSYIHLWETQFAGHSIEHWINDGLMTIFFLLIGLELEREIYKGELSHIKDALLPIFGALGGMLVPALIFLLFNFGTNTQSGAGIPMATDIAFALGILSLLGNRVPTSLKIFLTALAVIDDLGAIIIIAIFYTKTLLWANLLIALGIFACLLILNRLKVNNLIPYLIGGVIIWYFMLHSGVHATITGVLLAFAIPFGDGGEKTPSYLLQHFLHKPVAFIIMPIFALANTAIIIGSDFNSIISQNYSIGIALGLIIGKPLGIITILFLAIKLKFCQLPNELNWKSILGVGFLAGIGFTMSIFITLLAFEDETIINNSKFIILLSSLIAGIIGFIALKLTLKEVHLEE</sequence>
<proteinExistence type="inferred from homology"/>
<dbReference type="Gene3D" id="1.20.1530.10">
    <property type="entry name" value="Na+/H+ antiporter like domain"/>
    <property type="match status" value="1"/>
</dbReference>
<keyword evidence="8" id="KW-1185">Reference proteome</keyword>
<reference evidence="7 8" key="1">
    <citation type="submission" date="2024-04" db="EMBL/GenBank/DDBJ databases">
        <title>Flavobacterium sp. DGU41 16S ribosomal RNA gene Genome sequencing and assembly.</title>
        <authorList>
            <person name="Park S."/>
        </authorList>
    </citation>
    <scope>NUCLEOTIDE SEQUENCE [LARGE SCALE GENOMIC DNA]</scope>
    <source>
        <strain evidence="7 8">DGU41</strain>
    </source>
</reference>
<feature type="transmembrane region" description="Helical" evidence="6">
    <location>
        <begin position="173"/>
        <end position="190"/>
    </location>
</feature>
<keyword evidence="2 6" id="KW-1003">Cell membrane</keyword>
<gene>
    <name evidence="6 7" type="primary">nhaA</name>
    <name evidence="7" type="ORF">AAEO58_12340</name>
</gene>
<evidence type="ECO:0000256" key="6">
    <source>
        <dbReference type="HAMAP-Rule" id="MF_01844"/>
    </source>
</evidence>
<name>A0ABU9I8T2_9FLAO</name>
<dbReference type="InterPro" id="IPR004670">
    <property type="entry name" value="NhaA"/>
</dbReference>
<dbReference type="InterPro" id="IPR023171">
    <property type="entry name" value="Na/H_antiporter_dom_sf"/>
</dbReference>
<evidence type="ECO:0000256" key="2">
    <source>
        <dbReference type="ARBA" id="ARBA00022475"/>
    </source>
</evidence>
<evidence type="ECO:0000313" key="7">
    <source>
        <dbReference type="EMBL" id="MEL1248833.1"/>
    </source>
</evidence>
<dbReference type="PANTHER" id="PTHR30341:SF0">
    <property type="entry name" value="NA(+)_H(+) ANTIPORTER NHAA"/>
    <property type="match status" value="1"/>
</dbReference>
<feature type="transmembrane region" description="Helical" evidence="6">
    <location>
        <begin position="252"/>
        <end position="271"/>
    </location>
</feature>
<keyword evidence="5 6" id="KW-0472">Membrane</keyword>
<dbReference type="Proteomes" id="UP001393056">
    <property type="component" value="Unassembled WGS sequence"/>
</dbReference>
<dbReference type="Pfam" id="PF06965">
    <property type="entry name" value="Na_H_antiport_1"/>
    <property type="match status" value="1"/>
</dbReference>
<feature type="transmembrane region" description="Helical" evidence="6">
    <location>
        <begin position="16"/>
        <end position="33"/>
    </location>
</feature>
<comment type="function">
    <text evidence="6">Na(+)/H(+) antiporter that extrudes sodium in exchange for external protons.</text>
</comment>
<keyword evidence="4 6" id="KW-1133">Transmembrane helix</keyword>
<dbReference type="NCBIfam" id="NF007111">
    <property type="entry name" value="PRK09560.1"/>
    <property type="match status" value="1"/>
</dbReference>
<evidence type="ECO:0000256" key="4">
    <source>
        <dbReference type="ARBA" id="ARBA00022989"/>
    </source>
</evidence>
<evidence type="ECO:0000256" key="1">
    <source>
        <dbReference type="ARBA" id="ARBA00004429"/>
    </source>
</evidence>
<feature type="transmembrane region" description="Helical" evidence="6">
    <location>
        <begin position="92"/>
        <end position="113"/>
    </location>
</feature>
<keyword evidence="6" id="KW-0406">Ion transport</keyword>
<comment type="similarity">
    <text evidence="6">Belongs to the NhaA Na(+)/H(+) (TC 2.A.33) antiporter family.</text>
</comment>
<accession>A0ABU9I8T2</accession>
<evidence type="ECO:0000256" key="5">
    <source>
        <dbReference type="ARBA" id="ARBA00023136"/>
    </source>
</evidence>
<organism evidence="7 8">
    <name type="scientific">Flavobacterium helocola</name>
    <dbReference type="NCBI Taxonomy" id="3139139"/>
    <lineage>
        <taxon>Bacteria</taxon>
        <taxon>Pseudomonadati</taxon>
        <taxon>Bacteroidota</taxon>
        <taxon>Flavobacteriia</taxon>
        <taxon>Flavobacteriales</taxon>
        <taxon>Flavobacteriaceae</taxon>
        <taxon>Flavobacterium</taxon>
    </lineage>
</organism>